<reference evidence="3 4" key="1">
    <citation type="journal article" date="2016" name="Nat. Commun.">
        <title>Thousands of microbial genomes shed light on interconnected biogeochemical processes in an aquifer system.</title>
        <authorList>
            <person name="Anantharaman K."/>
            <person name="Brown C.T."/>
            <person name="Hug L.A."/>
            <person name="Sharon I."/>
            <person name="Castelle C.J."/>
            <person name="Probst A.J."/>
            <person name="Thomas B.C."/>
            <person name="Singh A."/>
            <person name="Wilkins M.J."/>
            <person name="Karaoz U."/>
            <person name="Brodie E.L."/>
            <person name="Williams K.H."/>
            <person name="Hubbard S.S."/>
            <person name="Banfield J.F."/>
        </authorList>
    </citation>
    <scope>NUCLEOTIDE SEQUENCE [LARGE SCALE GENOMIC DNA]</scope>
</reference>
<proteinExistence type="predicted"/>
<dbReference type="AlphaFoldDB" id="A0A1F5P015"/>
<evidence type="ECO:0000313" key="4">
    <source>
        <dbReference type="Proteomes" id="UP000176339"/>
    </source>
</evidence>
<evidence type="ECO:0000256" key="1">
    <source>
        <dbReference type="SAM" id="Phobius"/>
    </source>
</evidence>
<dbReference type="InterPro" id="IPR018649">
    <property type="entry name" value="SHOCT"/>
</dbReference>
<organism evidence="3 4">
    <name type="scientific">Candidatus Doudnabacteria bacterium RIFCSPHIGHO2_01_FULL_49_9</name>
    <dbReference type="NCBI Taxonomy" id="1817827"/>
    <lineage>
        <taxon>Bacteria</taxon>
        <taxon>Candidatus Doudnaibacteriota</taxon>
    </lineage>
</organism>
<dbReference type="Proteomes" id="UP000176339">
    <property type="component" value="Unassembled WGS sequence"/>
</dbReference>
<name>A0A1F5P015_9BACT</name>
<keyword evidence="1" id="KW-1133">Transmembrane helix</keyword>
<protein>
    <submittedName>
        <fullName evidence="3">Electron transporter RnfE</fullName>
    </submittedName>
</protein>
<sequence length="78" mass="9007">MFGNYGNMFGWGFGGGIMMFVFWTVVILIIVWAIKEFRGSNSEKSTRSNSALDILKERYAKGEIDKKEFEEKKKDLTD</sequence>
<feature type="transmembrane region" description="Helical" evidence="1">
    <location>
        <begin position="12"/>
        <end position="34"/>
    </location>
</feature>
<dbReference type="Pfam" id="PF09851">
    <property type="entry name" value="SHOCT"/>
    <property type="match status" value="1"/>
</dbReference>
<dbReference type="EMBL" id="MFEN01000058">
    <property type="protein sequence ID" value="OGE82940.1"/>
    <property type="molecule type" value="Genomic_DNA"/>
</dbReference>
<accession>A0A1F5P015</accession>
<gene>
    <name evidence="3" type="ORF">A2846_02145</name>
</gene>
<feature type="domain" description="SHOCT" evidence="2">
    <location>
        <begin position="51"/>
        <end position="76"/>
    </location>
</feature>
<keyword evidence="1" id="KW-0472">Membrane</keyword>
<keyword evidence="1" id="KW-0812">Transmembrane</keyword>
<evidence type="ECO:0000313" key="3">
    <source>
        <dbReference type="EMBL" id="OGE82940.1"/>
    </source>
</evidence>
<comment type="caution">
    <text evidence="3">The sequence shown here is derived from an EMBL/GenBank/DDBJ whole genome shotgun (WGS) entry which is preliminary data.</text>
</comment>
<evidence type="ECO:0000259" key="2">
    <source>
        <dbReference type="Pfam" id="PF09851"/>
    </source>
</evidence>